<comment type="caution">
    <text evidence="8">The sequence shown here is derived from an EMBL/GenBank/DDBJ whole genome shotgun (WGS) entry which is preliminary data.</text>
</comment>
<evidence type="ECO:0000259" key="6">
    <source>
        <dbReference type="Pfam" id="PF00675"/>
    </source>
</evidence>
<dbReference type="GO" id="GO:0006508">
    <property type="term" value="P:proteolysis"/>
    <property type="evidence" value="ECO:0007669"/>
    <property type="project" value="UniProtKB-KW"/>
</dbReference>
<sequence>MLVLAVAVVDEGSSLAEVQALLDAPLQQNSQLVTGQLDNGLSYVILPNAVPPERFEAHLEIHAGSVDEREDQQGLAHLVEHVTFLGSFRREQLLGTGARSNAYTDFHHTVFHVHAPLANTASPQTMPMLPQVLEALAEIAFAPQFFPGRIEKERRAVMAEAQMMNSIEYRVDCQLLQFLHQENALGSRFPIGKMDQVERWGREALMEFWGDWYFPANATLYIVGQLDRSLDDTRELIARTFGSVPPGRKRAKGLVEEALGDKNGGAACAGPTNGASAPGAASGSWVVAGGAGLAPVPSAAGAGSSNGNGAGAPARVDAEVLPPLKQRHKVRPPVEHRFGCGPTAPSEERAGVAVFRHRLLQHFMLSLFCKLPVRPLRTARDVRDGFMARVLLSVLQFRLNRRYVEASPPFINIDLDHSDSGREGCAVSTLTITSEPRDWQGAVQVAVQEVRRLQRFGVTAGELDRYRQALLRDSEQAAEQADSVPSSDTLDFLMESLALGHTVITQRESHALLVRWADTITREEVNAAAASLLSYISHYADGEAAAAAAVTDPDAWAAPGPTRATSIVACIPAFTDPSGQSTGGGLPLARGASMTTDKHVDPAAAVAAPAAEDGEGDVPEGAVRFELEAAAIEEALAAPSLEVEPPEDIEVPASLLSVEEVARLVAERRPAYVPLARDDGITRLPPPDPATGIVQRRLANGIRVNYCHTDNEPRGAMLRVVAAGGRALEAPAAGPSGVGAVSIGARTLSESGTVGSWRRDQVELFCISKLINCLLDADEEFVYMDCHFAVGDGGLRAVLEMLHLFLEAPRWEEGAMERAKQMYLSHYRSLSKALERATADRVMGTMLGPDRRFRDASPEEINALTLDGMREAVMAQLHAGNLEVSIVGDLDAPEVDALVLRYLGTIAPRPPAAPPAARPIEVVYPPAQQRRQAWHLKDSDERACAYIAGRAPARWGRFGSEAPMVAPERVVTPGPVPVAATAAEQAAAREVRDALGLTYDVSFELSLFDRLRVGWFVVHVTSTPGKIDEAAAASLRVLRGLALTRVTPRELLRARRTVLTRHESEMKDNLYRLGLLTHLQREDVPLKVPECLRDLRASYEAACIEDIYDAYAQFNLDDDHVFTCVGTSGPSPPARAGAPAGAAAAGAGAAGAGDGGVPAVDSKVLLAAAQAMQGGKLAEAVRELAMRRGGSQTSE</sequence>
<evidence type="ECO:0000256" key="2">
    <source>
        <dbReference type="ARBA" id="ARBA00022670"/>
    </source>
</evidence>
<dbReference type="SUPFAM" id="SSF63411">
    <property type="entry name" value="LuxS/MPP-like metallohydrolase"/>
    <property type="match status" value="4"/>
</dbReference>
<protein>
    <submittedName>
        <fullName evidence="8">Uncharacterized protein</fullName>
    </submittedName>
</protein>
<evidence type="ECO:0000313" key="8">
    <source>
        <dbReference type="EMBL" id="KAK9831845.1"/>
    </source>
</evidence>
<name>A0AAW1REI1_9CHLO</name>
<keyword evidence="9" id="KW-1185">Reference proteome</keyword>
<dbReference type="Gene3D" id="3.30.830.10">
    <property type="entry name" value="Metalloenzyme, LuxS/M16 peptidase-like"/>
    <property type="match status" value="4"/>
</dbReference>
<keyword evidence="3" id="KW-0378">Hydrolase</keyword>
<evidence type="ECO:0000313" key="9">
    <source>
        <dbReference type="Proteomes" id="UP001445335"/>
    </source>
</evidence>
<evidence type="ECO:0000256" key="1">
    <source>
        <dbReference type="ARBA" id="ARBA00007261"/>
    </source>
</evidence>
<keyword evidence="5" id="KW-0482">Metalloprotease</keyword>
<dbReference type="Pfam" id="PF00675">
    <property type="entry name" value="Peptidase_M16"/>
    <property type="match status" value="1"/>
</dbReference>
<dbReference type="InterPro" id="IPR011249">
    <property type="entry name" value="Metalloenz_LuxS/M16"/>
</dbReference>
<dbReference type="InterPro" id="IPR011765">
    <property type="entry name" value="Pept_M16_N"/>
</dbReference>
<keyword evidence="2" id="KW-0645">Protease</keyword>
<organism evidence="8 9">
    <name type="scientific">Elliptochloris bilobata</name>
    <dbReference type="NCBI Taxonomy" id="381761"/>
    <lineage>
        <taxon>Eukaryota</taxon>
        <taxon>Viridiplantae</taxon>
        <taxon>Chlorophyta</taxon>
        <taxon>core chlorophytes</taxon>
        <taxon>Trebouxiophyceae</taxon>
        <taxon>Trebouxiophyceae incertae sedis</taxon>
        <taxon>Elliptochloris clade</taxon>
        <taxon>Elliptochloris</taxon>
    </lineage>
</organism>
<comment type="similarity">
    <text evidence="1">Belongs to the peptidase M16 family.</text>
</comment>
<dbReference type="InterPro" id="IPR007863">
    <property type="entry name" value="Peptidase_M16_C"/>
</dbReference>
<dbReference type="Proteomes" id="UP001445335">
    <property type="component" value="Unassembled WGS sequence"/>
</dbReference>
<gene>
    <name evidence="8" type="ORF">WJX81_000899</name>
</gene>
<evidence type="ECO:0000256" key="3">
    <source>
        <dbReference type="ARBA" id="ARBA00022801"/>
    </source>
</evidence>
<dbReference type="InterPro" id="IPR050626">
    <property type="entry name" value="Peptidase_M16"/>
</dbReference>
<dbReference type="PANTHER" id="PTHR43690">
    <property type="entry name" value="NARDILYSIN"/>
    <property type="match status" value="1"/>
</dbReference>
<dbReference type="EMBL" id="JALJOU010000044">
    <property type="protein sequence ID" value="KAK9831845.1"/>
    <property type="molecule type" value="Genomic_DNA"/>
</dbReference>
<keyword evidence="4" id="KW-0862">Zinc</keyword>
<dbReference type="AlphaFoldDB" id="A0AAW1REI1"/>
<feature type="domain" description="Peptidase M16 C-terminal" evidence="7">
    <location>
        <begin position="864"/>
        <end position="1057"/>
    </location>
</feature>
<dbReference type="GO" id="GO:0046872">
    <property type="term" value="F:metal ion binding"/>
    <property type="evidence" value="ECO:0007669"/>
    <property type="project" value="InterPro"/>
</dbReference>
<evidence type="ECO:0000259" key="7">
    <source>
        <dbReference type="Pfam" id="PF05193"/>
    </source>
</evidence>
<evidence type="ECO:0000256" key="5">
    <source>
        <dbReference type="ARBA" id="ARBA00023049"/>
    </source>
</evidence>
<dbReference type="PANTHER" id="PTHR43690:SF33">
    <property type="entry name" value="STROMAL PROCESSING PEPTIDASE, CHLOROPLASTIC"/>
    <property type="match status" value="1"/>
</dbReference>
<feature type="domain" description="Peptidase M16 N-terminal" evidence="6">
    <location>
        <begin position="44"/>
        <end position="168"/>
    </location>
</feature>
<proteinExistence type="inferred from homology"/>
<dbReference type="Pfam" id="PF05193">
    <property type="entry name" value="Peptidase_M16_C"/>
    <property type="match status" value="1"/>
</dbReference>
<accession>A0AAW1REI1</accession>
<reference evidence="8 9" key="1">
    <citation type="journal article" date="2024" name="Nat. Commun.">
        <title>Phylogenomics reveals the evolutionary origins of lichenization in chlorophyte algae.</title>
        <authorList>
            <person name="Puginier C."/>
            <person name="Libourel C."/>
            <person name="Otte J."/>
            <person name="Skaloud P."/>
            <person name="Haon M."/>
            <person name="Grisel S."/>
            <person name="Petersen M."/>
            <person name="Berrin J.G."/>
            <person name="Delaux P.M."/>
            <person name="Dal Grande F."/>
            <person name="Keller J."/>
        </authorList>
    </citation>
    <scope>NUCLEOTIDE SEQUENCE [LARGE SCALE GENOMIC DNA]</scope>
    <source>
        <strain evidence="8 9">SAG 245.80</strain>
    </source>
</reference>
<evidence type="ECO:0000256" key="4">
    <source>
        <dbReference type="ARBA" id="ARBA00022833"/>
    </source>
</evidence>
<dbReference type="GO" id="GO:0008237">
    <property type="term" value="F:metallopeptidase activity"/>
    <property type="evidence" value="ECO:0007669"/>
    <property type="project" value="UniProtKB-KW"/>
</dbReference>